<dbReference type="PANTHER" id="PTHR30543:SF21">
    <property type="entry name" value="NAD(P)H-DEPENDENT FMN REDUCTASE LOT6"/>
    <property type="match status" value="1"/>
</dbReference>
<organism evidence="2 3">
    <name type="scientific">Acidimangrovimonas pyrenivorans</name>
    <dbReference type="NCBI Taxonomy" id="2030798"/>
    <lineage>
        <taxon>Bacteria</taxon>
        <taxon>Pseudomonadati</taxon>
        <taxon>Pseudomonadota</taxon>
        <taxon>Alphaproteobacteria</taxon>
        <taxon>Rhodobacterales</taxon>
        <taxon>Paracoccaceae</taxon>
        <taxon>Acidimangrovimonas</taxon>
    </lineage>
</organism>
<feature type="domain" description="NADPH-dependent FMN reductase-like" evidence="1">
    <location>
        <begin position="4"/>
        <end position="145"/>
    </location>
</feature>
<dbReference type="InterPro" id="IPR005025">
    <property type="entry name" value="FMN_Rdtase-like_dom"/>
</dbReference>
<dbReference type="Pfam" id="PF03358">
    <property type="entry name" value="FMN_red"/>
    <property type="match status" value="1"/>
</dbReference>
<evidence type="ECO:0000313" key="3">
    <source>
        <dbReference type="Proteomes" id="UP001595443"/>
    </source>
</evidence>
<dbReference type="Gene3D" id="3.40.50.360">
    <property type="match status" value="1"/>
</dbReference>
<gene>
    <name evidence="2" type="ORF">ACFOES_02575</name>
</gene>
<dbReference type="GO" id="GO:0016491">
    <property type="term" value="F:oxidoreductase activity"/>
    <property type="evidence" value="ECO:0007669"/>
    <property type="project" value="UniProtKB-KW"/>
</dbReference>
<proteinExistence type="predicted"/>
<dbReference type="RefSeq" id="WP_377831597.1">
    <property type="nucleotide sequence ID" value="NZ_JBHRSK010000003.1"/>
</dbReference>
<comment type="caution">
    <text evidence="2">The sequence shown here is derived from an EMBL/GenBank/DDBJ whole genome shotgun (WGS) entry which is preliminary data.</text>
</comment>
<reference evidence="3" key="1">
    <citation type="journal article" date="2019" name="Int. J. Syst. Evol. Microbiol.">
        <title>The Global Catalogue of Microorganisms (GCM) 10K type strain sequencing project: providing services to taxonomists for standard genome sequencing and annotation.</title>
        <authorList>
            <consortium name="The Broad Institute Genomics Platform"/>
            <consortium name="The Broad Institute Genome Sequencing Center for Infectious Disease"/>
            <person name="Wu L."/>
            <person name="Ma J."/>
        </authorList>
    </citation>
    <scope>NUCLEOTIDE SEQUENCE [LARGE SCALE GENOMIC DNA]</scope>
    <source>
        <strain evidence="3">KCTC 62192</strain>
    </source>
</reference>
<dbReference type="Proteomes" id="UP001595443">
    <property type="component" value="Unassembled WGS sequence"/>
</dbReference>
<protein>
    <submittedName>
        <fullName evidence="2">NADPH-dependent FMN reductase</fullName>
        <ecNumber evidence="2">1.-.-.-</ecNumber>
    </submittedName>
</protein>
<keyword evidence="3" id="KW-1185">Reference proteome</keyword>
<evidence type="ECO:0000313" key="2">
    <source>
        <dbReference type="EMBL" id="MFC2966968.1"/>
    </source>
</evidence>
<dbReference type="EC" id="1.-.-.-" evidence="2"/>
<dbReference type="InterPro" id="IPR050712">
    <property type="entry name" value="NAD(P)H-dep_reductase"/>
</dbReference>
<evidence type="ECO:0000259" key="1">
    <source>
        <dbReference type="Pfam" id="PF03358"/>
    </source>
</evidence>
<dbReference type="EMBL" id="JBHRSK010000003">
    <property type="protein sequence ID" value="MFC2966968.1"/>
    <property type="molecule type" value="Genomic_DNA"/>
</dbReference>
<keyword evidence="2" id="KW-0560">Oxidoreductase</keyword>
<dbReference type="PANTHER" id="PTHR30543">
    <property type="entry name" value="CHROMATE REDUCTASE"/>
    <property type="match status" value="1"/>
</dbReference>
<sequence length="183" mass="19671">MTLKLFGIPGALRAGSTNRLLLAEARRAFGAAAYDEADLRLPLFDADEEEATGIPDKVQRLADGIGAADAVIIATPEYNKAPPGVLKNALDWVSRTEGQPFRDKPVAIMSATGGRAGGERTQYALRLFLMPFRAHVLPGPDVLIPDSSKAFDADGHLIDARQRKALDELMADLRAAAERHRAG</sequence>
<dbReference type="InterPro" id="IPR029039">
    <property type="entry name" value="Flavoprotein-like_sf"/>
</dbReference>
<dbReference type="SUPFAM" id="SSF52218">
    <property type="entry name" value="Flavoproteins"/>
    <property type="match status" value="1"/>
</dbReference>
<accession>A0ABV7ACC2</accession>
<name>A0ABV7ACC2_9RHOB</name>